<dbReference type="SUPFAM" id="SSF50447">
    <property type="entry name" value="Translation proteins"/>
    <property type="match status" value="1"/>
</dbReference>
<dbReference type="CDD" id="cd03705">
    <property type="entry name" value="EF1_alpha_III"/>
    <property type="match status" value="1"/>
</dbReference>
<dbReference type="FunFam" id="2.40.30.10:FF:000168">
    <property type="entry name" value="Elongation factor 1-alpha 2"/>
    <property type="match status" value="1"/>
</dbReference>
<evidence type="ECO:0000259" key="6">
    <source>
        <dbReference type="PROSITE" id="PS51722"/>
    </source>
</evidence>
<keyword evidence="5" id="KW-0342">GTP-binding</keyword>
<dbReference type="GO" id="GO:0005525">
    <property type="term" value="F:GTP binding"/>
    <property type="evidence" value="ECO:0007669"/>
    <property type="project" value="UniProtKB-KW"/>
</dbReference>
<evidence type="ECO:0000256" key="4">
    <source>
        <dbReference type="ARBA" id="ARBA00022917"/>
    </source>
</evidence>
<dbReference type="AlphaFoldDB" id="A0AAD5AHP1"/>
<keyword evidence="8" id="KW-1185">Reference proteome</keyword>
<accession>A0AAD5AHP1</accession>
<name>A0AAD5AHP1_SILAS</name>
<dbReference type="Proteomes" id="UP001205998">
    <property type="component" value="Unassembled WGS sequence"/>
</dbReference>
<evidence type="ECO:0000256" key="3">
    <source>
        <dbReference type="ARBA" id="ARBA00022768"/>
    </source>
</evidence>
<evidence type="ECO:0000256" key="2">
    <source>
        <dbReference type="ARBA" id="ARBA00022741"/>
    </source>
</evidence>
<dbReference type="Pfam" id="PF22594">
    <property type="entry name" value="GTP-eEF1A_C"/>
    <property type="match status" value="1"/>
</dbReference>
<dbReference type="FunFam" id="2.40.30.10:FF:000005">
    <property type="entry name" value="Elongation factor 1-alpha"/>
    <property type="match status" value="1"/>
</dbReference>
<keyword evidence="2" id="KW-0547">Nucleotide-binding</keyword>
<sequence length="479" mass="52509">MGKEKLHINIVVIGHVDSGKSTTTGHLIYKCGGIDKRTIEKFEKEAAEMGKGSFKYAWVLDKLKAERERGITIDISLWKFETSKYYVTIIDAPGHRDFIKNMITGTSQVSHQSSRLLIIDFFFKIKFLFVCVLQADCAVLIVAAGVGEFEAGISKNGQTREHALLAYTLGVKQLIVGVNKMDSTEPNYSQKRYEEIVKEVSTYIKKIGYNPETVAFVPISGWNGDNMLEASPNMNWFKGWKITRKDGSVSGTTLLEALDAIQSPTRPTDKPLRLPLQDVYKIGGIGTVPVGRVETGILKPGMVVTFAPVNITTEVKSVEMHHEALSEALPGDNVGFNVKNVSVKDIRRGNVAGDSKNDPPQEAASFTAQVIILNHPGQISAGYAPVLDCHTAHIACKFAELKEKIDRRSGKKLEDNPKSLKSGDAAIVDMIPGKPMCVESFSEYPPLGRFAVRDMRQTVAVGVIKGVEKKAPTGGKVTK</sequence>
<feature type="domain" description="Tr-type G" evidence="6">
    <location>
        <begin position="5"/>
        <end position="268"/>
    </location>
</feature>
<dbReference type="Pfam" id="PF03144">
    <property type="entry name" value="GTP_EFTU_D2"/>
    <property type="match status" value="1"/>
</dbReference>
<comment type="caution">
    <text evidence="7">The sequence shown here is derived from an EMBL/GenBank/DDBJ whole genome shotgun (WGS) entry which is preliminary data.</text>
</comment>
<dbReference type="InterPro" id="IPR009001">
    <property type="entry name" value="Transl_elong_EF1A/Init_IF2_C"/>
</dbReference>
<dbReference type="FunFam" id="3.40.50.300:FF:001857">
    <property type="entry name" value="Elongation factor 1-alpha"/>
    <property type="match status" value="1"/>
</dbReference>
<dbReference type="InterPro" id="IPR000795">
    <property type="entry name" value="T_Tr_GTP-bd_dom"/>
</dbReference>
<dbReference type="GO" id="GO:0003924">
    <property type="term" value="F:GTPase activity"/>
    <property type="evidence" value="ECO:0007669"/>
    <property type="project" value="InterPro"/>
</dbReference>
<dbReference type="InterPro" id="IPR009000">
    <property type="entry name" value="Transl_B-barrel_sf"/>
</dbReference>
<dbReference type="InterPro" id="IPR004161">
    <property type="entry name" value="EFTu-like_2"/>
</dbReference>
<dbReference type="FunFam" id="3.40.50.300:FF:003152">
    <property type="entry name" value="Elongation factor 1-alpha"/>
    <property type="match status" value="1"/>
</dbReference>
<feature type="non-terminal residue" evidence="7">
    <location>
        <position position="1"/>
    </location>
</feature>
<protein>
    <submittedName>
        <fullName evidence="7">Eukaryotic translation elongation factor 1 alpha 1</fullName>
    </submittedName>
</protein>
<dbReference type="GO" id="GO:0003746">
    <property type="term" value="F:translation elongation factor activity"/>
    <property type="evidence" value="ECO:0007669"/>
    <property type="project" value="UniProtKB-KW"/>
</dbReference>
<reference evidence="7" key="1">
    <citation type="submission" date="2018-07" db="EMBL/GenBank/DDBJ databases">
        <title>Comparative genomics of catfishes provides insights into carnivory and benthic adaptation.</title>
        <authorList>
            <person name="Zhang Y."/>
            <person name="Wang D."/>
            <person name="Peng Z."/>
            <person name="Zheng S."/>
            <person name="Shao F."/>
            <person name="Tao W."/>
        </authorList>
    </citation>
    <scope>NUCLEOTIDE SEQUENCE</scope>
    <source>
        <strain evidence="7">Chongqing</strain>
    </source>
</reference>
<dbReference type="InterPro" id="IPR031157">
    <property type="entry name" value="G_TR_CS"/>
</dbReference>
<comment type="similarity">
    <text evidence="1">Belongs to the TRAFAC class translation factor GTPase superfamily. Classic translation factor GTPase family. EF-Tu/EF-1A subfamily.</text>
</comment>
<keyword evidence="4" id="KW-0648">Protein biosynthesis</keyword>
<gene>
    <name evidence="7" type="ORF">C0J50_24203</name>
</gene>
<evidence type="ECO:0000313" key="7">
    <source>
        <dbReference type="EMBL" id="KAI5616260.1"/>
    </source>
</evidence>
<dbReference type="CDD" id="cd01883">
    <property type="entry name" value="EF1_alpha"/>
    <property type="match status" value="1"/>
</dbReference>
<organism evidence="7 8">
    <name type="scientific">Silurus asotus</name>
    <name type="common">Amur catfish</name>
    <name type="synonym">Parasilurus asotus</name>
    <dbReference type="NCBI Taxonomy" id="30991"/>
    <lineage>
        <taxon>Eukaryota</taxon>
        <taxon>Metazoa</taxon>
        <taxon>Chordata</taxon>
        <taxon>Craniata</taxon>
        <taxon>Vertebrata</taxon>
        <taxon>Euteleostomi</taxon>
        <taxon>Actinopterygii</taxon>
        <taxon>Neopterygii</taxon>
        <taxon>Teleostei</taxon>
        <taxon>Ostariophysi</taxon>
        <taxon>Siluriformes</taxon>
        <taxon>Siluridae</taxon>
        <taxon>Silurus</taxon>
    </lineage>
</organism>
<dbReference type="InterPro" id="IPR054696">
    <property type="entry name" value="GTP-eEF1A_C"/>
</dbReference>
<dbReference type="InterPro" id="IPR027417">
    <property type="entry name" value="P-loop_NTPase"/>
</dbReference>
<dbReference type="SUPFAM" id="SSF50465">
    <property type="entry name" value="EF-Tu/eEF-1alpha/eIF2-gamma C-terminal domain"/>
    <property type="match status" value="1"/>
</dbReference>
<evidence type="ECO:0000313" key="8">
    <source>
        <dbReference type="Proteomes" id="UP001205998"/>
    </source>
</evidence>
<dbReference type="InterPro" id="IPR050100">
    <property type="entry name" value="TRAFAC_GTPase_members"/>
</dbReference>
<evidence type="ECO:0000256" key="5">
    <source>
        <dbReference type="ARBA" id="ARBA00023134"/>
    </source>
</evidence>
<evidence type="ECO:0000256" key="1">
    <source>
        <dbReference type="ARBA" id="ARBA00007249"/>
    </source>
</evidence>
<dbReference type="Pfam" id="PF00009">
    <property type="entry name" value="GTP_EFTU"/>
    <property type="match status" value="2"/>
</dbReference>
<dbReference type="Gene3D" id="2.40.30.10">
    <property type="entry name" value="Translation factors"/>
    <property type="match status" value="2"/>
</dbReference>
<dbReference type="PROSITE" id="PS00301">
    <property type="entry name" value="G_TR_1"/>
    <property type="match status" value="1"/>
</dbReference>
<proteinExistence type="inferred from homology"/>
<keyword evidence="3 7" id="KW-0251">Elongation factor</keyword>
<dbReference type="PROSITE" id="PS51722">
    <property type="entry name" value="G_TR_2"/>
    <property type="match status" value="1"/>
</dbReference>
<dbReference type="Gene3D" id="3.40.50.300">
    <property type="entry name" value="P-loop containing nucleotide triphosphate hydrolases"/>
    <property type="match status" value="2"/>
</dbReference>
<dbReference type="SUPFAM" id="SSF52540">
    <property type="entry name" value="P-loop containing nucleoside triphosphate hydrolases"/>
    <property type="match status" value="1"/>
</dbReference>
<dbReference type="CDD" id="cd03693">
    <property type="entry name" value="EF1_alpha_II"/>
    <property type="match status" value="1"/>
</dbReference>
<dbReference type="PRINTS" id="PR00315">
    <property type="entry name" value="ELONGATNFCT"/>
</dbReference>
<dbReference type="PANTHER" id="PTHR23115">
    <property type="entry name" value="TRANSLATION FACTOR"/>
    <property type="match status" value="1"/>
</dbReference>
<dbReference type="EMBL" id="MU551744">
    <property type="protein sequence ID" value="KAI5616260.1"/>
    <property type="molecule type" value="Genomic_DNA"/>
</dbReference>